<dbReference type="Proteomes" id="UP000199494">
    <property type="component" value="Unassembled WGS sequence"/>
</dbReference>
<dbReference type="STRING" id="530584.SAMN05421630_11540"/>
<dbReference type="InterPro" id="IPR037219">
    <property type="entry name" value="Peptidase_M41-like"/>
</dbReference>
<proteinExistence type="predicted"/>
<dbReference type="AlphaFoldDB" id="A0A222W0X8"/>
<reference evidence="1 2" key="1">
    <citation type="submission" date="2016-10" db="EMBL/GenBank/DDBJ databases">
        <authorList>
            <person name="de Groot N.N."/>
        </authorList>
    </citation>
    <scope>NUCLEOTIDE SEQUENCE [LARGE SCALE GENOMIC DNA]</scope>
    <source>
        <strain evidence="1 2">CGMCC 4.5506</strain>
    </source>
</reference>
<dbReference type="GO" id="GO:0004176">
    <property type="term" value="F:ATP-dependent peptidase activity"/>
    <property type="evidence" value="ECO:0007669"/>
    <property type="project" value="InterPro"/>
</dbReference>
<dbReference type="Gene3D" id="1.20.58.760">
    <property type="entry name" value="Peptidase M41"/>
    <property type="match status" value="1"/>
</dbReference>
<organism evidence="1 2">
    <name type="scientific">Prauserella marina</name>
    <dbReference type="NCBI Taxonomy" id="530584"/>
    <lineage>
        <taxon>Bacteria</taxon>
        <taxon>Bacillati</taxon>
        <taxon>Actinomycetota</taxon>
        <taxon>Actinomycetes</taxon>
        <taxon>Pseudonocardiales</taxon>
        <taxon>Pseudonocardiaceae</taxon>
        <taxon>Prauserella</taxon>
    </lineage>
</organism>
<protein>
    <submittedName>
        <fullName evidence="1">Peptidase family M41</fullName>
    </submittedName>
</protein>
<dbReference type="EMBL" id="FMZE01000015">
    <property type="protein sequence ID" value="SDD95902.1"/>
    <property type="molecule type" value="Genomic_DNA"/>
</dbReference>
<evidence type="ECO:0000313" key="1">
    <source>
        <dbReference type="EMBL" id="SDD95902.1"/>
    </source>
</evidence>
<dbReference type="GO" id="GO:0005524">
    <property type="term" value="F:ATP binding"/>
    <property type="evidence" value="ECO:0007669"/>
    <property type="project" value="InterPro"/>
</dbReference>
<evidence type="ECO:0000313" key="2">
    <source>
        <dbReference type="Proteomes" id="UP000199494"/>
    </source>
</evidence>
<dbReference type="KEGG" id="pmad:BAY61_31760"/>
<dbReference type="RefSeq" id="WP_091810620.1">
    <property type="nucleotide sequence ID" value="NZ_CP016354.1"/>
</dbReference>
<dbReference type="SUPFAM" id="SSF140990">
    <property type="entry name" value="FtsH protease domain-like"/>
    <property type="match status" value="1"/>
</dbReference>
<accession>A0A222W0X8</accession>
<name>A0A222W0X8_9PSEU</name>
<sequence length="153" mass="16915">MNTDYERIRVCSFHEAGHTVAFLEHGVALKHVTITVPGFFSDGSGYTLPKTGQIPYEADMICTIAGTVAEQMLYDEWGHSTGKAKRLAAPGVRGTGGDLEIIMEIQQYTTYTLADAEKAARTLLMNNWQRVQRTAEEIARYGKVPGHRLARIG</sequence>
<dbReference type="GO" id="GO:0004222">
    <property type="term" value="F:metalloendopeptidase activity"/>
    <property type="evidence" value="ECO:0007669"/>
    <property type="project" value="InterPro"/>
</dbReference>
<keyword evidence="2" id="KW-1185">Reference proteome</keyword>
<dbReference type="GO" id="GO:0006508">
    <property type="term" value="P:proteolysis"/>
    <property type="evidence" value="ECO:0007669"/>
    <property type="project" value="InterPro"/>
</dbReference>
<gene>
    <name evidence="1" type="ORF">SAMN05421630_11540</name>
</gene>